<evidence type="ECO:0000313" key="3">
    <source>
        <dbReference type="EMBL" id="CAE6489282.1"/>
    </source>
</evidence>
<feature type="transmembrane region" description="Helical" evidence="1">
    <location>
        <begin position="185"/>
        <end position="206"/>
    </location>
</feature>
<feature type="transmembrane region" description="Helical" evidence="1">
    <location>
        <begin position="108"/>
        <end position="130"/>
    </location>
</feature>
<sequence>MYTHLWCSNWSPCSVVCRATLYFRLRWFDPCVQIRLLRSNRIGQMGSNLPTPVADALLIQVATSLKATTYLAVASLCVLVYDFAITIDQEVKFVWRQRWSFGKVMYIFIRYATILMMVGHVACMYAYLYYSSTLFKPTQLCSYFSRRYRCRAIETTFVWSEVIIIIAGSSVLIVRTWLLWGGGRWVLAGLIGGLILASGLSIYHVYIEMTDFGILSVNPQLFRGCVVRISSTTWRPILSPLLYETFIIVLTVAKISTTPNRAPLLIRLFVDGTLYYIAVATVLLFTTIGAAYTPASTQFASASAVPGFSYHSIAGRIRINPTQPLIYPKTGRSNVGPIIAPAHLYLATLFENLLLFGLTNSPHGQTLKQAVY</sequence>
<feature type="transmembrane region" description="Helical" evidence="1">
    <location>
        <begin position="67"/>
        <end position="87"/>
    </location>
</feature>
<feature type="transmembrane region" description="Helical" evidence="1">
    <location>
        <begin position="268"/>
        <end position="292"/>
    </location>
</feature>
<keyword evidence="1" id="KW-0472">Membrane</keyword>
<keyword evidence="1" id="KW-1133">Transmembrane helix</keyword>
<feature type="transmembrane region" description="Helical" evidence="1">
    <location>
        <begin position="157"/>
        <end position="178"/>
    </location>
</feature>
<dbReference type="Proteomes" id="UP000663843">
    <property type="component" value="Unassembled WGS sequence"/>
</dbReference>
<evidence type="ECO:0000313" key="4">
    <source>
        <dbReference type="Proteomes" id="UP000663843"/>
    </source>
</evidence>
<name>A0A8H3H7U7_9AGAM</name>
<dbReference type="EMBL" id="CAJMWT010004381">
    <property type="protein sequence ID" value="CAE6489282.1"/>
    <property type="molecule type" value="Genomic_DNA"/>
</dbReference>
<keyword evidence="1" id="KW-0812">Transmembrane</keyword>
<feature type="transmembrane region" description="Helical" evidence="1">
    <location>
        <begin position="237"/>
        <end position="256"/>
    </location>
</feature>
<gene>
    <name evidence="3" type="ORF">RDB_LOCUS127387</name>
</gene>
<protein>
    <recommendedName>
        <fullName evidence="2">DUF6533 domain-containing protein</fullName>
    </recommendedName>
</protein>
<comment type="caution">
    <text evidence="3">The sequence shown here is derived from an EMBL/GenBank/DDBJ whole genome shotgun (WGS) entry which is preliminary data.</text>
</comment>
<reference evidence="3" key="1">
    <citation type="submission" date="2021-01" db="EMBL/GenBank/DDBJ databases">
        <authorList>
            <person name="Kaushik A."/>
        </authorList>
    </citation>
    <scope>NUCLEOTIDE SEQUENCE</scope>
    <source>
        <strain evidence="3">AG2-2IIIB</strain>
    </source>
</reference>
<feature type="domain" description="DUF6533" evidence="2">
    <location>
        <begin position="70"/>
        <end position="115"/>
    </location>
</feature>
<dbReference type="InterPro" id="IPR045340">
    <property type="entry name" value="DUF6533"/>
</dbReference>
<dbReference type="AlphaFoldDB" id="A0A8H3H7U7"/>
<evidence type="ECO:0000259" key="2">
    <source>
        <dbReference type="Pfam" id="PF20151"/>
    </source>
</evidence>
<evidence type="ECO:0000256" key="1">
    <source>
        <dbReference type="SAM" id="Phobius"/>
    </source>
</evidence>
<proteinExistence type="predicted"/>
<accession>A0A8H3H7U7</accession>
<organism evidence="3 4">
    <name type="scientific">Rhizoctonia solani</name>
    <dbReference type="NCBI Taxonomy" id="456999"/>
    <lineage>
        <taxon>Eukaryota</taxon>
        <taxon>Fungi</taxon>
        <taxon>Dikarya</taxon>
        <taxon>Basidiomycota</taxon>
        <taxon>Agaricomycotina</taxon>
        <taxon>Agaricomycetes</taxon>
        <taxon>Cantharellales</taxon>
        <taxon>Ceratobasidiaceae</taxon>
        <taxon>Rhizoctonia</taxon>
    </lineage>
</organism>
<dbReference type="Pfam" id="PF20151">
    <property type="entry name" value="DUF6533"/>
    <property type="match status" value="1"/>
</dbReference>